<proteinExistence type="predicted"/>
<organism evidence="3 4">
    <name type="scientific">Leucocoprinus birnbaumii</name>
    <dbReference type="NCBI Taxonomy" id="56174"/>
    <lineage>
        <taxon>Eukaryota</taxon>
        <taxon>Fungi</taxon>
        <taxon>Dikarya</taxon>
        <taxon>Basidiomycota</taxon>
        <taxon>Agaricomycotina</taxon>
        <taxon>Agaricomycetes</taxon>
        <taxon>Agaricomycetidae</taxon>
        <taxon>Agaricales</taxon>
        <taxon>Agaricineae</taxon>
        <taxon>Agaricaceae</taxon>
        <taxon>Leucocoprinus</taxon>
    </lineage>
</organism>
<feature type="coiled-coil region" evidence="1">
    <location>
        <begin position="13"/>
        <end position="40"/>
    </location>
</feature>
<dbReference type="EMBL" id="JANIEX010000556">
    <property type="protein sequence ID" value="KAJ3565596.1"/>
    <property type="molecule type" value="Genomic_DNA"/>
</dbReference>
<name>A0AAD5VSD0_9AGAR</name>
<dbReference type="AlphaFoldDB" id="A0AAD5VSD0"/>
<dbReference type="Proteomes" id="UP001213000">
    <property type="component" value="Unassembled WGS sequence"/>
</dbReference>
<evidence type="ECO:0000256" key="1">
    <source>
        <dbReference type="SAM" id="Coils"/>
    </source>
</evidence>
<sequence>MKWAAGSIWKTYLISLEILLKSMSEKLQQYRGQAKLVNKRLDTSMNKIGDYKRILMQLGSNNVSRLQQLISVSLNRGSSARSIANKITQSIRGLYSPHVGFTQRDIDLAFLCKSIGGPRLLFTFQKAFGLVSERTLRRMTRIPKIFASLGTPSSSDINHNISAFFDPLVKPLPEPLDPGGTLPGHVLMFDDIALESKCRYCFDRRSVMGLCREHSHNVKMNVTDFEVLQKIKEALSLDEKDEKRVCIGKNATVVAIAPYARREHYFPVPLILSPTDGKEKWESLASWIRILLDEWALHEFGESKSGPVWAIASDGDATFRRAHHAICMEKSLDPESDLGKILCGIPGLNVQVSREGISATADPKHIFKRFATNTRTEFMVLQVKIQNEDVLNVLAPLPQVGREAAEQLLDPVDKQNVPKAVSLIQHLASLKDIPDQSKTPSAQIRRRALEFIGQFFAYFTFPFIKPHMSLGDQLISLATYGHIAAALWLESRGQCMSSQLYADSQAVVKNIFFTVARLQVTNPKHEFFLIHEGSDRLEKLFADCRTLDHGRNFDIRQLSEKIGVAALINSTYERNSDLDRGHRRLNLDNTFGVDRVNPKSWKGNVVVGNVKLRDVWYQGQEAATKVIREYLGDDIATKHDFKKLFSNPDHDLLRPEGKDKYIGYSETKDQLKNSHSVLSQISQSSQSQNHAPALNHLVRKGPSLPDFDATIVDSGDISDDETTEVMIEEEEEAADNFEDQLPATFTELLDDGGPDETNSTLKPRHTIPVKGKEISIDSLVSALATKHWKRVTMRTLRVQERALEHLVGPSRIGFLVNPEDYQNEAVVKIGDLVAFPARVANKVSLAVLEVTGFQHSESRKVSGAQSYDELIKYGSQIHVLGQILHLSCSAIAQDGWEWTRRYVPLQNQTNISSKARYSIKIPSILMRPLNPSIVTQTSAALHDRLRWLLKNTDLKDAIHKLQISLDLNNTDSIHLFHAFPNIPSSPYFPYCNNAGEPTLDLELPKHLKFGPRFQNRKLVNCFMCEKELEVQTMRNHVGVHILRVMRDQEDPDVKPGNEIGAEPCGFCGLDGCSLRLSEAPTGGLTVTSSCIYQPQTWNIKSAARSTPESPCSNVPIYCHLCPSTITGEKRAIWKYNTSIHALIHHPQQHPSILDVLVPADLPGEMLVASHISKDEERYMGILEHKTASYRH</sequence>
<accession>A0AAD5VSD0</accession>
<feature type="signal peptide" evidence="2">
    <location>
        <begin position="1"/>
        <end position="24"/>
    </location>
</feature>
<evidence type="ECO:0000313" key="3">
    <source>
        <dbReference type="EMBL" id="KAJ3565596.1"/>
    </source>
</evidence>
<evidence type="ECO:0000313" key="4">
    <source>
        <dbReference type="Proteomes" id="UP001213000"/>
    </source>
</evidence>
<evidence type="ECO:0000256" key="2">
    <source>
        <dbReference type="SAM" id="SignalP"/>
    </source>
</evidence>
<keyword evidence="4" id="KW-1185">Reference proteome</keyword>
<keyword evidence="1" id="KW-0175">Coiled coil</keyword>
<reference evidence="3" key="1">
    <citation type="submission" date="2022-07" db="EMBL/GenBank/DDBJ databases">
        <title>Genome Sequence of Leucocoprinus birnbaumii.</title>
        <authorList>
            <person name="Buettner E."/>
        </authorList>
    </citation>
    <scope>NUCLEOTIDE SEQUENCE</scope>
    <source>
        <strain evidence="3">VT141</strain>
    </source>
</reference>
<evidence type="ECO:0008006" key="5">
    <source>
        <dbReference type="Google" id="ProtNLM"/>
    </source>
</evidence>
<keyword evidence="2" id="KW-0732">Signal</keyword>
<feature type="chain" id="PRO_5042249368" description="C2H2-type domain-containing protein" evidence="2">
    <location>
        <begin position="25"/>
        <end position="1191"/>
    </location>
</feature>
<comment type="caution">
    <text evidence="3">The sequence shown here is derived from an EMBL/GenBank/DDBJ whole genome shotgun (WGS) entry which is preliminary data.</text>
</comment>
<protein>
    <recommendedName>
        <fullName evidence="5">C2H2-type domain-containing protein</fullName>
    </recommendedName>
</protein>
<gene>
    <name evidence="3" type="ORF">NP233_g7528</name>
</gene>